<dbReference type="VEuPathDB" id="FungiDB:HpaG802109"/>
<sequence>MDMMQLIATLQQEVRELRAQTQASRQTDSNVTMHTASPKTSSAAYRPVGALNLKDFKVIEFTGEEHHSGLGVDWNSFKYQFDVQIHTLEIFDLVVWNEEHRLGAMAMYFRGAAFGHFKYLAYRGLTANYDSVCRSIKNRFCYKLSQSQMEKLLEYPREPTQRGHLTSSI</sequence>
<organism evidence="2 3">
    <name type="scientific">Hyaloperonospora arabidopsidis (strain Emoy2)</name>
    <name type="common">Downy mildew agent</name>
    <name type="synonym">Peronospora arabidopsidis</name>
    <dbReference type="NCBI Taxonomy" id="559515"/>
    <lineage>
        <taxon>Eukaryota</taxon>
        <taxon>Sar</taxon>
        <taxon>Stramenopiles</taxon>
        <taxon>Oomycota</taxon>
        <taxon>Peronosporomycetes</taxon>
        <taxon>Peronosporales</taxon>
        <taxon>Peronosporaceae</taxon>
        <taxon>Hyaloperonospora</taxon>
    </lineage>
</organism>
<proteinExistence type="predicted"/>
<feature type="region of interest" description="Disordered" evidence="1">
    <location>
        <begin position="20"/>
        <end position="41"/>
    </location>
</feature>
<dbReference type="InParanoid" id="M4B757"/>
<evidence type="ECO:0000256" key="1">
    <source>
        <dbReference type="SAM" id="MobiDB-lite"/>
    </source>
</evidence>
<protein>
    <submittedName>
        <fullName evidence="2">Uncharacterized protein</fullName>
    </submittedName>
</protein>
<dbReference type="EMBL" id="JH597778">
    <property type="status" value="NOT_ANNOTATED_CDS"/>
    <property type="molecule type" value="Genomic_DNA"/>
</dbReference>
<keyword evidence="3" id="KW-1185">Reference proteome</keyword>
<dbReference type="HOGENOM" id="CLU_1581507_0_0_1"/>
<reference evidence="2" key="2">
    <citation type="submission" date="2015-06" db="UniProtKB">
        <authorList>
            <consortium name="EnsemblProtists"/>
        </authorList>
    </citation>
    <scope>IDENTIFICATION</scope>
    <source>
        <strain evidence="2">Emoy2</strain>
    </source>
</reference>
<name>M4B757_HYAAE</name>
<dbReference type="Proteomes" id="UP000011713">
    <property type="component" value="Unassembled WGS sequence"/>
</dbReference>
<accession>M4B757</accession>
<reference evidence="3" key="1">
    <citation type="journal article" date="2010" name="Science">
        <title>Signatures of adaptation to obligate biotrophy in the Hyaloperonospora arabidopsidis genome.</title>
        <authorList>
            <person name="Baxter L."/>
            <person name="Tripathy S."/>
            <person name="Ishaque N."/>
            <person name="Boot N."/>
            <person name="Cabral A."/>
            <person name="Kemen E."/>
            <person name="Thines M."/>
            <person name="Ah-Fong A."/>
            <person name="Anderson R."/>
            <person name="Badejoko W."/>
            <person name="Bittner-Eddy P."/>
            <person name="Boore J.L."/>
            <person name="Chibucos M.C."/>
            <person name="Coates M."/>
            <person name="Dehal P."/>
            <person name="Delehaunty K."/>
            <person name="Dong S."/>
            <person name="Downton P."/>
            <person name="Dumas B."/>
            <person name="Fabro G."/>
            <person name="Fronick C."/>
            <person name="Fuerstenberg S.I."/>
            <person name="Fulton L."/>
            <person name="Gaulin E."/>
            <person name="Govers F."/>
            <person name="Hughes L."/>
            <person name="Humphray S."/>
            <person name="Jiang R.H."/>
            <person name="Judelson H."/>
            <person name="Kamoun S."/>
            <person name="Kyung K."/>
            <person name="Meijer H."/>
            <person name="Minx P."/>
            <person name="Morris P."/>
            <person name="Nelson J."/>
            <person name="Phuntumart V."/>
            <person name="Qutob D."/>
            <person name="Rehmany A."/>
            <person name="Rougon-Cardoso A."/>
            <person name="Ryden P."/>
            <person name="Torto-Alalibo T."/>
            <person name="Studholme D."/>
            <person name="Wang Y."/>
            <person name="Win J."/>
            <person name="Wood J."/>
            <person name="Clifton S.W."/>
            <person name="Rogers J."/>
            <person name="Van den Ackerveken G."/>
            <person name="Jones J.D."/>
            <person name="McDowell J.M."/>
            <person name="Beynon J."/>
            <person name="Tyler B.M."/>
        </authorList>
    </citation>
    <scope>NUCLEOTIDE SEQUENCE [LARGE SCALE GENOMIC DNA]</scope>
    <source>
        <strain evidence="3">Emoy2</strain>
    </source>
</reference>
<evidence type="ECO:0000313" key="3">
    <source>
        <dbReference type="Proteomes" id="UP000011713"/>
    </source>
</evidence>
<evidence type="ECO:0000313" key="2">
    <source>
        <dbReference type="EnsemblProtists" id="HpaP802109"/>
    </source>
</evidence>
<dbReference type="AlphaFoldDB" id="M4B757"/>
<dbReference type="EnsemblProtists" id="HpaT802109">
    <property type="protein sequence ID" value="HpaP802109"/>
    <property type="gene ID" value="HpaG802109"/>
</dbReference>